<dbReference type="EMBL" id="JAPHNI010000262">
    <property type="protein sequence ID" value="KAJ8113310.1"/>
    <property type="molecule type" value="Genomic_DNA"/>
</dbReference>
<protein>
    <submittedName>
        <fullName evidence="1">Uncharacterized protein</fullName>
    </submittedName>
</protein>
<accession>A0ACC2IDM4</accession>
<reference evidence="1" key="1">
    <citation type="submission" date="2022-11" db="EMBL/GenBank/DDBJ databases">
        <title>Genome Sequence of Boeremia exigua.</title>
        <authorList>
            <person name="Buettner E."/>
        </authorList>
    </citation>
    <scope>NUCLEOTIDE SEQUENCE</scope>
    <source>
        <strain evidence="1">CU02</strain>
    </source>
</reference>
<name>A0ACC2IDM4_9PLEO</name>
<comment type="caution">
    <text evidence="1">The sequence shown here is derived from an EMBL/GenBank/DDBJ whole genome shotgun (WGS) entry which is preliminary data.</text>
</comment>
<organism evidence="1 2">
    <name type="scientific">Boeremia exigua</name>
    <dbReference type="NCBI Taxonomy" id="749465"/>
    <lineage>
        <taxon>Eukaryota</taxon>
        <taxon>Fungi</taxon>
        <taxon>Dikarya</taxon>
        <taxon>Ascomycota</taxon>
        <taxon>Pezizomycotina</taxon>
        <taxon>Dothideomycetes</taxon>
        <taxon>Pleosporomycetidae</taxon>
        <taxon>Pleosporales</taxon>
        <taxon>Pleosporineae</taxon>
        <taxon>Didymellaceae</taxon>
        <taxon>Boeremia</taxon>
    </lineage>
</organism>
<gene>
    <name evidence="1" type="ORF">OPT61_g4539</name>
</gene>
<keyword evidence="2" id="KW-1185">Reference proteome</keyword>
<evidence type="ECO:0000313" key="1">
    <source>
        <dbReference type="EMBL" id="KAJ8113310.1"/>
    </source>
</evidence>
<proteinExistence type="predicted"/>
<evidence type="ECO:0000313" key="2">
    <source>
        <dbReference type="Proteomes" id="UP001153331"/>
    </source>
</evidence>
<sequence length="190" mass="19879">MAAVARSLAYSEATSSSPSTGGVLGQPMPDQCSIVHWNDSPCRLVGVGPSSSQFNQNLVRSPPSLQDFPCSSGAAPGATPSTTSNAQDRDASAELVAGLLVAAGSLFWYQSVAIGGFLQSIEHEIVGGPSQCRIVKPLIPAMAVRRYGYLMQPLTGKDTYVGFTVWRRQGRGVNKKAGCTSSGPCRNDDG</sequence>
<dbReference type="Proteomes" id="UP001153331">
    <property type="component" value="Unassembled WGS sequence"/>
</dbReference>